<comment type="caution">
    <text evidence="1">The sequence shown here is derived from an EMBL/GenBank/DDBJ whole genome shotgun (WGS) entry which is preliminary data.</text>
</comment>
<proteinExistence type="predicted"/>
<accession>A0AAE0Y119</accession>
<organism evidence="1 2">
    <name type="scientific">Elysia crispata</name>
    <name type="common">lettuce slug</name>
    <dbReference type="NCBI Taxonomy" id="231223"/>
    <lineage>
        <taxon>Eukaryota</taxon>
        <taxon>Metazoa</taxon>
        <taxon>Spiralia</taxon>
        <taxon>Lophotrochozoa</taxon>
        <taxon>Mollusca</taxon>
        <taxon>Gastropoda</taxon>
        <taxon>Heterobranchia</taxon>
        <taxon>Euthyneura</taxon>
        <taxon>Panpulmonata</taxon>
        <taxon>Sacoglossa</taxon>
        <taxon>Placobranchoidea</taxon>
        <taxon>Plakobranchidae</taxon>
        <taxon>Elysia</taxon>
    </lineage>
</organism>
<keyword evidence="2" id="KW-1185">Reference proteome</keyword>
<dbReference type="Proteomes" id="UP001283361">
    <property type="component" value="Unassembled WGS sequence"/>
</dbReference>
<dbReference type="AlphaFoldDB" id="A0AAE0Y119"/>
<gene>
    <name evidence="1" type="ORF">RRG08_025501</name>
</gene>
<sequence length="92" mass="10423">MRVRGHVCFSHSHRLVFWWRCAADVLDSDTKLSGQWKKTTITLDPLTGGQCDLRPTGHTSRCVGFVFLLRVVTFLGISESTPAKQSPFFVFH</sequence>
<reference evidence="1" key="1">
    <citation type="journal article" date="2023" name="G3 (Bethesda)">
        <title>A reference genome for the long-term kleptoplast-retaining sea slug Elysia crispata morphotype clarki.</title>
        <authorList>
            <person name="Eastman K.E."/>
            <person name="Pendleton A.L."/>
            <person name="Shaikh M.A."/>
            <person name="Suttiyut T."/>
            <person name="Ogas R."/>
            <person name="Tomko P."/>
            <person name="Gavelis G."/>
            <person name="Widhalm J.R."/>
            <person name="Wisecaver J.H."/>
        </authorList>
    </citation>
    <scope>NUCLEOTIDE SEQUENCE</scope>
    <source>
        <strain evidence="1">ECLA1</strain>
    </source>
</reference>
<name>A0AAE0Y119_9GAST</name>
<protein>
    <submittedName>
        <fullName evidence="1">Uncharacterized protein</fullName>
    </submittedName>
</protein>
<evidence type="ECO:0000313" key="1">
    <source>
        <dbReference type="EMBL" id="KAK3729160.1"/>
    </source>
</evidence>
<evidence type="ECO:0000313" key="2">
    <source>
        <dbReference type="Proteomes" id="UP001283361"/>
    </source>
</evidence>
<dbReference type="EMBL" id="JAWDGP010007158">
    <property type="protein sequence ID" value="KAK3729160.1"/>
    <property type="molecule type" value="Genomic_DNA"/>
</dbReference>